<dbReference type="OMA" id="EFPQCCS"/>
<evidence type="ECO:0000313" key="2">
    <source>
        <dbReference type="Proteomes" id="UP000184499"/>
    </source>
</evidence>
<gene>
    <name evidence="1" type="ORF">ASPBRDRAFT_285962</name>
</gene>
<dbReference type="EMBL" id="KV878688">
    <property type="protein sequence ID" value="OJJ69740.1"/>
    <property type="molecule type" value="Genomic_DNA"/>
</dbReference>
<dbReference type="VEuPathDB" id="FungiDB:ASPBRDRAFT_285962"/>
<proteinExistence type="predicted"/>
<dbReference type="RefSeq" id="XP_067476989.1">
    <property type="nucleotide sequence ID" value="XM_067622532.1"/>
</dbReference>
<dbReference type="OrthoDB" id="4437549at2759"/>
<sequence length="122" mass="13373">MTGYIVTRNETGKDLIHHGSPTIPLEDNCPQLRTTMKAALYTWTLGLSLLTIHAADHARTISRMTRANQEPVLDTIASAQKMLGDSADSCYVCSPPCSRAVCCDGEFPQCCSDGVYCYCCQY</sequence>
<reference evidence="2" key="1">
    <citation type="journal article" date="2017" name="Genome Biol.">
        <title>Comparative genomics reveals high biological diversity and specific adaptations in the industrially and medically important fungal genus Aspergillus.</title>
        <authorList>
            <person name="de Vries R.P."/>
            <person name="Riley R."/>
            <person name="Wiebenga A."/>
            <person name="Aguilar-Osorio G."/>
            <person name="Amillis S."/>
            <person name="Uchima C.A."/>
            <person name="Anderluh G."/>
            <person name="Asadollahi M."/>
            <person name="Askin M."/>
            <person name="Barry K."/>
            <person name="Battaglia E."/>
            <person name="Bayram O."/>
            <person name="Benocci T."/>
            <person name="Braus-Stromeyer S.A."/>
            <person name="Caldana C."/>
            <person name="Canovas D."/>
            <person name="Cerqueira G.C."/>
            <person name="Chen F."/>
            <person name="Chen W."/>
            <person name="Choi C."/>
            <person name="Clum A."/>
            <person name="Dos Santos R.A."/>
            <person name="Damasio A.R."/>
            <person name="Diallinas G."/>
            <person name="Emri T."/>
            <person name="Fekete E."/>
            <person name="Flipphi M."/>
            <person name="Freyberg S."/>
            <person name="Gallo A."/>
            <person name="Gournas C."/>
            <person name="Habgood R."/>
            <person name="Hainaut M."/>
            <person name="Harispe M.L."/>
            <person name="Henrissat B."/>
            <person name="Hilden K.S."/>
            <person name="Hope R."/>
            <person name="Hossain A."/>
            <person name="Karabika E."/>
            <person name="Karaffa L."/>
            <person name="Karanyi Z."/>
            <person name="Krasevec N."/>
            <person name="Kuo A."/>
            <person name="Kusch H."/>
            <person name="LaButti K."/>
            <person name="Lagendijk E.L."/>
            <person name="Lapidus A."/>
            <person name="Levasseur A."/>
            <person name="Lindquist E."/>
            <person name="Lipzen A."/>
            <person name="Logrieco A.F."/>
            <person name="MacCabe A."/>
            <person name="Maekelae M.R."/>
            <person name="Malavazi I."/>
            <person name="Melin P."/>
            <person name="Meyer V."/>
            <person name="Mielnichuk N."/>
            <person name="Miskei M."/>
            <person name="Molnar A.P."/>
            <person name="Mule G."/>
            <person name="Ngan C.Y."/>
            <person name="Orejas M."/>
            <person name="Orosz E."/>
            <person name="Ouedraogo J.P."/>
            <person name="Overkamp K.M."/>
            <person name="Park H.-S."/>
            <person name="Perrone G."/>
            <person name="Piumi F."/>
            <person name="Punt P.J."/>
            <person name="Ram A.F."/>
            <person name="Ramon A."/>
            <person name="Rauscher S."/>
            <person name="Record E."/>
            <person name="Riano-Pachon D.M."/>
            <person name="Robert V."/>
            <person name="Roehrig J."/>
            <person name="Ruller R."/>
            <person name="Salamov A."/>
            <person name="Salih N.S."/>
            <person name="Samson R.A."/>
            <person name="Sandor E."/>
            <person name="Sanguinetti M."/>
            <person name="Schuetze T."/>
            <person name="Sepcic K."/>
            <person name="Shelest E."/>
            <person name="Sherlock G."/>
            <person name="Sophianopoulou V."/>
            <person name="Squina F.M."/>
            <person name="Sun H."/>
            <person name="Susca A."/>
            <person name="Todd R.B."/>
            <person name="Tsang A."/>
            <person name="Unkles S.E."/>
            <person name="van de Wiele N."/>
            <person name="van Rossen-Uffink D."/>
            <person name="Oliveira J.V."/>
            <person name="Vesth T.C."/>
            <person name="Visser J."/>
            <person name="Yu J.-H."/>
            <person name="Zhou M."/>
            <person name="Andersen M.R."/>
            <person name="Archer D.B."/>
            <person name="Baker S.E."/>
            <person name="Benoit I."/>
            <person name="Brakhage A.A."/>
            <person name="Braus G.H."/>
            <person name="Fischer R."/>
            <person name="Frisvad J.C."/>
            <person name="Goldman G.H."/>
            <person name="Houbraken J."/>
            <person name="Oakley B."/>
            <person name="Pocsi I."/>
            <person name="Scazzocchio C."/>
            <person name="Seiboth B."/>
            <person name="vanKuyk P.A."/>
            <person name="Wortman J."/>
            <person name="Dyer P.S."/>
            <person name="Grigoriev I.V."/>
        </authorList>
    </citation>
    <scope>NUCLEOTIDE SEQUENCE [LARGE SCALE GENOMIC DNA]</scope>
    <source>
        <strain evidence="2">CBS 101740 / IMI 381727 / IBT 21946</strain>
    </source>
</reference>
<dbReference type="Proteomes" id="UP000184499">
    <property type="component" value="Unassembled WGS sequence"/>
</dbReference>
<protein>
    <submittedName>
        <fullName evidence="1">Uncharacterized protein</fullName>
    </submittedName>
</protein>
<organism evidence="1 2">
    <name type="scientific">Aspergillus brasiliensis (strain CBS 101740 / IMI 381727 / IBT 21946)</name>
    <dbReference type="NCBI Taxonomy" id="767769"/>
    <lineage>
        <taxon>Eukaryota</taxon>
        <taxon>Fungi</taxon>
        <taxon>Dikarya</taxon>
        <taxon>Ascomycota</taxon>
        <taxon>Pezizomycotina</taxon>
        <taxon>Eurotiomycetes</taxon>
        <taxon>Eurotiomycetidae</taxon>
        <taxon>Eurotiales</taxon>
        <taxon>Aspergillaceae</taxon>
        <taxon>Aspergillus</taxon>
        <taxon>Aspergillus subgen. Circumdati</taxon>
    </lineage>
</organism>
<evidence type="ECO:0000313" key="1">
    <source>
        <dbReference type="EMBL" id="OJJ69740.1"/>
    </source>
</evidence>
<dbReference type="AlphaFoldDB" id="A0A1L9UDJ5"/>
<dbReference type="GeneID" id="93575020"/>
<accession>A0A1L9UDJ5</accession>
<name>A0A1L9UDJ5_ASPBC</name>
<keyword evidence="2" id="KW-1185">Reference proteome</keyword>